<comment type="caution">
    <text evidence="7">The sequence shown here is derived from an EMBL/GenBank/DDBJ whole genome shotgun (WGS) entry which is preliminary data.</text>
</comment>
<dbReference type="EMBL" id="LAZR01035149">
    <property type="protein sequence ID" value="KKL28294.1"/>
    <property type="molecule type" value="Genomic_DNA"/>
</dbReference>
<gene>
    <name evidence="7" type="ORF">LCGC14_2376570</name>
</gene>
<keyword evidence="3" id="KW-0133">Cell shape</keyword>
<dbReference type="InterPro" id="IPR052905">
    <property type="entry name" value="LD-transpeptidase_YkuD-like"/>
</dbReference>
<dbReference type="UniPathway" id="UPA00219"/>
<dbReference type="SUPFAM" id="SSF141523">
    <property type="entry name" value="L,D-transpeptidase catalytic domain-like"/>
    <property type="match status" value="1"/>
</dbReference>
<name>A0A0F9C2D1_9ZZZZ</name>
<dbReference type="Pfam" id="PF01471">
    <property type="entry name" value="PG_binding_1"/>
    <property type="match status" value="1"/>
</dbReference>
<organism evidence="7">
    <name type="scientific">marine sediment metagenome</name>
    <dbReference type="NCBI Taxonomy" id="412755"/>
    <lineage>
        <taxon>unclassified sequences</taxon>
        <taxon>metagenomes</taxon>
        <taxon>ecological metagenomes</taxon>
    </lineage>
</organism>
<feature type="non-terminal residue" evidence="7">
    <location>
        <position position="1"/>
    </location>
</feature>
<dbReference type="InterPro" id="IPR038063">
    <property type="entry name" value="Transpep_catalytic_dom"/>
</dbReference>
<dbReference type="Pfam" id="PF03734">
    <property type="entry name" value="YkuD"/>
    <property type="match status" value="1"/>
</dbReference>
<accession>A0A0F9C2D1</accession>
<protein>
    <recommendedName>
        <fullName evidence="6">L,D-TPase catalytic domain-containing protein</fullName>
    </recommendedName>
</protein>
<sequence>DEQLEEVVRSFQKKHGLKKDGIVGPKTRAALNVPAKVRARQIELNMERWRWIPRNLGQRYILVNIADFKLSLIENGETVMDMRVVVGRTYRRTPVFSSKMKYLVLNPFWNVPMSIAVKDILPKLRENHNYLSLQNMTLYANWQNGAPPIDPGSIDWSKVNRRSFRYKLVQKPGPQNALGRLKFMFPNKFSVYLHDTPSKELFQKNIRSFSSGCIRAEKPVELAVYLLKDGSNWTREKIMAAINHGKNRSIGIPRPLNVHLLYWTAWVDKAGEIHFRDDIYDRDRPLDKALQERPPRV</sequence>
<dbReference type="GO" id="GO:0008360">
    <property type="term" value="P:regulation of cell shape"/>
    <property type="evidence" value="ECO:0007669"/>
    <property type="project" value="UniProtKB-KW"/>
</dbReference>
<proteinExistence type="predicted"/>
<dbReference type="InterPro" id="IPR002477">
    <property type="entry name" value="Peptidoglycan-bd-like"/>
</dbReference>
<keyword evidence="5" id="KW-0961">Cell wall biogenesis/degradation</keyword>
<evidence type="ECO:0000256" key="4">
    <source>
        <dbReference type="ARBA" id="ARBA00022984"/>
    </source>
</evidence>
<dbReference type="PROSITE" id="PS52029">
    <property type="entry name" value="LD_TPASE"/>
    <property type="match status" value="1"/>
</dbReference>
<dbReference type="AlphaFoldDB" id="A0A0F9C2D1"/>
<keyword evidence="2" id="KW-0808">Transferase</keyword>
<dbReference type="InterPro" id="IPR005490">
    <property type="entry name" value="LD_TPept_cat_dom"/>
</dbReference>
<comment type="pathway">
    <text evidence="1">Cell wall biogenesis; peptidoglycan biosynthesis.</text>
</comment>
<dbReference type="Gene3D" id="1.10.101.10">
    <property type="entry name" value="PGBD-like superfamily/PGBD"/>
    <property type="match status" value="1"/>
</dbReference>
<dbReference type="GO" id="GO:0016740">
    <property type="term" value="F:transferase activity"/>
    <property type="evidence" value="ECO:0007669"/>
    <property type="project" value="UniProtKB-KW"/>
</dbReference>
<evidence type="ECO:0000256" key="1">
    <source>
        <dbReference type="ARBA" id="ARBA00004752"/>
    </source>
</evidence>
<dbReference type="CDD" id="cd16913">
    <property type="entry name" value="YkuD_like"/>
    <property type="match status" value="1"/>
</dbReference>
<dbReference type="InterPro" id="IPR036366">
    <property type="entry name" value="PGBDSf"/>
</dbReference>
<evidence type="ECO:0000259" key="6">
    <source>
        <dbReference type="PROSITE" id="PS52029"/>
    </source>
</evidence>
<dbReference type="GO" id="GO:0071555">
    <property type="term" value="P:cell wall organization"/>
    <property type="evidence" value="ECO:0007669"/>
    <property type="project" value="UniProtKB-KW"/>
</dbReference>
<evidence type="ECO:0000256" key="2">
    <source>
        <dbReference type="ARBA" id="ARBA00022679"/>
    </source>
</evidence>
<dbReference type="InterPro" id="IPR036365">
    <property type="entry name" value="PGBD-like_sf"/>
</dbReference>
<dbReference type="SUPFAM" id="SSF47090">
    <property type="entry name" value="PGBD-like"/>
    <property type="match status" value="1"/>
</dbReference>
<dbReference type="PANTHER" id="PTHR41533:SF2">
    <property type="entry name" value="BLR7131 PROTEIN"/>
    <property type="match status" value="1"/>
</dbReference>
<keyword evidence="4" id="KW-0573">Peptidoglycan synthesis</keyword>
<evidence type="ECO:0000256" key="5">
    <source>
        <dbReference type="ARBA" id="ARBA00023316"/>
    </source>
</evidence>
<evidence type="ECO:0000313" key="7">
    <source>
        <dbReference type="EMBL" id="KKL28294.1"/>
    </source>
</evidence>
<evidence type="ECO:0000256" key="3">
    <source>
        <dbReference type="ARBA" id="ARBA00022960"/>
    </source>
</evidence>
<dbReference type="PANTHER" id="PTHR41533">
    <property type="entry name" value="L,D-TRANSPEPTIDASE HI_1667-RELATED"/>
    <property type="match status" value="1"/>
</dbReference>
<dbReference type="GO" id="GO:0009252">
    <property type="term" value="P:peptidoglycan biosynthetic process"/>
    <property type="evidence" value="ECO:0007669"/>
    <property type="project" value="UniProtKB-UniPathway"/>
</dbReference>
<feature type="domain" description="L,D-TPase catalytic" evidence="6">
    <location>
        <begin position="59"/>
        <end position="239"/>
    </location>
</feature>
<reference evidence="7" key="1">
    <citation type="journal article" date="2015" name="Nature">
        <title>Complex archaea that bridge the gap between prokaryotes and eukaryotes.</title>
        <authorList>
            <person name="Spang A."/>
            <person name="Saw J.H."/>
            <person name="Jorgensen S.L."/>
            <person name="Zaremba-Niedzwiedzka K."/>
            <person name="Martijn J."/>
            <person name="Lind A.E."/>
            <person name="van Eijk R."/>
            <person name="Schleper C."/>
            <person name="Guy L."/>
            <person name="Ettema T.J."/>
        </authorList>
    </citation>
    <scope>NUCLEOTIDE SEQUENCE</scope>
</reference>
<dbReference type="Gene3D" id="2.40.440.10">
    <property type="entry name" value="L,D-transpeptidase catalytic domain-like"/>
    <property type="match status" value="1"/>
</dbReference>